<evidence type="ECO:0000313" key="1">
    <source>
        <dbReference type="EMBL" id="QPS02840.1"/>
    </source>
</evidence>
<evidence type="ECO:0000313" key="3">
    <source>
        <dbReference type="Proteomes" id="UP000254227"/>
    </source>
</evidence>
<dbReference type="AlphaFoldDB" id="A0A380TSI5"/>
<reference evidence="1 4" key="2">
    <citation type="submission" date="2020-12" db="EMBL/GenBank/DDBJ databases">
        <title>FDA dAtabase for Regulatory Grade micrObial Sequences (FDA-ARGOS): Supporting development and validation of Infectious Disease Dx tests.</title>
        <authorList>
            <person name="Sproer C."/>
            <person name="Gronow S."/>
            <person name="Severitt S."/>
            <person name="Schroder I."/>
            <person name="Tallon L."/>
            <person name="Sadzewicz L."/>
            <person name="Zhao X."/>
            <person name="Boylan J."/>
            <person name="Ott S."/>
            <person name="Bowen H."/>
            <person name="Vavikolanu K."/>
            <person name="Mehta A."/>
            <person name="Aluvathingal J."/>
            <person name="Nadendla S."/>
            <person name="Lowell S."/>
            <person name="Myers T."/>
            <person name="Yan Y."/>
            <person name="Sichtig H."/>
        </authorList>
    </citation>
    <scope>NUCLEOTIDE SEQUENCE [LARGE SCALE GENOMIC DNA]</scope>
    <source>
        <strain evidence="1 4">FDAARGOS_910</strain>
    </source>
</reference>
<dbReference type="Proteomes" id="UP000254227">
    <property type="component" value="Unassembled WGS sequence"/>
</dbReference>
<protein>
    <submittedName>
        <fullName evidence="2">Uncharacterized protein</fullName>
    </submittedName>
</protein>
<proteinExistence type="predicted"/>
<dbReference type="Proteomes" id="UP000595107">
    <property type="component" value="Chromosome"/>
</dbReference>
<dbReference type="RefSeq" id="WP_004694148.1">
    <property type="nucleotide sequence ID" value="NZ_BBTB01000075.1"/>
</dbReference>
<evidence type="ECO:0000313" key="2">
    <source>
        <dbReference type="EMBL" id="SUT91308.1"/>
    </source>
</evidence>
<reference evidence="2 3" key="1">
    <citation type="submission" date="2018-06" db="EMBL/GenBank/DDBJ databases">
        <authorList>
            <consortium name="Pathogen Informatics"/>
            <person name="Doyle S."/>
        </authorList>
    </citation>
    <scope>NUCLEOTIDE SEQUENCE [LARGE SCALE GENOMIC DNA]</scope>
    <source>
        <strain evidence="2 3">NCTC10308</strain>
    </source>
</reference>
<evidence type="ECO:0000313" key="4">
    <source>
        <dbReference type="Proteomes" id="UP000595107"/>
    </source>
</evidence>
<dbReference type="EMBL" id="CP065666">
    <property type="protein sequence ID" value="QPS02840.1"/>
    <property type="molecule type" value="Genomic_DNA"/>
</dbReference>
<gene>
    <name evidence="1" type="ORF">I6G67_11390</name>
    <name evidence="2" type="ORF">NCTC10308_00439</name>
</gene>
<organism evidence="2 3">
    <name type="scientific">Acinetobacter johnsonii</name>
    <dbReference type="NCBI Taxonomy" id="40214"/>
    <lineage>
        <taxon>Bacteria</taxon>
        <taxon>Pseudomonadati</taxon>
        <taxon>Pseudomonadota</taxon>
        <taxon>Gammaproteobacteria</taxon>
        <taxon>Moraxellales</taxon>
        <taxon>Moraxellaceae</taxon>
        <taxon>Acinetobacter</taxon>
    </lineage>
</organism>
<accession>A0A380TSI5</accession>
<name>A0A380TSI5_ACIJO</name>
<sequence length="120" mass="13619">MKVGDRVKIDFIGESATIYSGKRFTGYGVLDRVEDGRVFGRLDDGTPFSCFTADVEIIPLVDRTEEFEAFFTAQPFFKNLRFIHGDKLFDFDKGIGYRNLTVQVGYVCFCKGDGEFVLND</sequence>
<dbReference type="EMBL" id="UFRV01000006">
    <property type="protein sequence ID" value="SUT91308.1"/>
    <property type="molecule type" value="Genomic_DNA"/>
</dbReference>